<dbReference type="Proteomes" id="UP001152533">
    <property type="component" value="Unassembled WGS sequence"/>
</dbReference>
<keyword evidence="2" id="KW-0812">Transmembrane</keyword>
<dbReference type="CDD" id="cd12087">
    <property type="entry name" value="TM_EGFR-like"/>
    <property type="match status" value="1"/>
</dbReference>
<keyword evidence="2" id="KW-0472">Membrane</keyword>
<evidence type="ECO:0000313" key="4">
    <source>
        <dbReference type="Proteomes" id="UP001152533"/>
    </source>
</evidence>
<evidence type="ECO:0000256" key="2">
    <source>
        <dbReference type="SAM" id="Phobius"/>
    </source>
</evidence>
<accession>A0A9W4S263</accession>
<organism evidence="3 4">
    <name type="scientific">Colletotrichum noveboracense</name>
    <dbReference type="NCBI Taxonomy" id="2664923"/>
    <lineage>
        <taxon>Eukaryota</taxon>
        <taxon>Fungi</taxon>
        <taxon>Dikarya</taxon>
        <taxon>Ascomycota</taxon>
        <taxon>Pezizomycotina</taxon>
        <taxon>Sordariomycetes</taxon>
        <taxon>Hypocreomycetidae</taxon>
        <taxon>Glomerellales</taxon>
        <taxon>Glomerellaceae</taxon>
        <taxon>Colletotrichum</taxon>
        <taxon>Colletotrichum gloeosporioides species complex</taxon>
    </lineage>
</organism>
<feature type="transmembrane region" description="Helical" evidence="2">
    <location>
        <begin position="229"/>
        <end position="253"/>
    </location>
</feature>
<feature type="compositionally biased region" description="Basic and acidic residues" evidence="1">
    <location>
        <begin position="285"/>
        <end position="298"/>
    </location>
</feature>
<keyword evidence="2" id="KW-1133">Transmembrane helix</keyword>
<reference evidence="3" key="1">
    <citation type="submission" date="2022-08" db="EMBL/GenBank/DDBJ databases">
        <authorList>
            <person name="Giroux E."/>
            <person name="Giroux E."/>
        </authorList>
    </citation>
    <scope>NUCLEOTIDE SEQUENCE</scope>
    <source>
        <strain evidence="3">H1091258</strain>
    </source>
</reference>
<sequence length="328" mass="35161">MSDPTSYEPFVTTLTLSLGAYEGALSYTFAPQTTPFTPPSDRCSAIPRAIRCQDKPEELTSGAICLADQIVDTSSATLPTECFPETYDNIWRPVSNKFRDLPNLAYPGSACISGWTTACITTVSLESAQHLLQTWCCPSGWSCLTVSPGDTPYRDCVSYLSTPTEVWVNNLATSGGTEVTLWSSWRKVSLSDLPSSGPLKLKHPPFPLYGRLPSNGTEVADKGGLSTGAIAGIVVGIVLVILILIGIAVFVCVRRRKERAAAHRARTEVTSGDPSADFKGPGYDAKQELPGHSPETRELQTVSPPPVELSSQTKPSEVEGQPPVELAS</sequence>
<proteinExistence type="predicted"/>
<evidence type="ECO:0000313" key="3">
    <source>
        <dbReference type="EMBL" id="CAI0651506.1"/>
    </source>
</evidence>
<name>A0A9W4S263_9PEZI</name>
<protein>
    <submittedName>
        <fullName evidence="3">Uncharacterized protein</fullName>
    </submittedName>
</protein>
<dbReference type="AlphaFoldDB" id="A0A9W4S263"/>
<dbReference type="PANTHER" id="PTHR16861">
    <property type="entry name" value="GLYCOPROTEIN 38"/>
    <property type="match status" value="1"/>
</dbReference>
<evidence type="ECO:0000256" key="1">
    <source>
        <dbReference type="SAM" id="MobiDB-lite"/>
    </source>
</evidence>
<keyword evidence="4" id="KW-1185">Reference proteome</keyword>
<comment type="caution">
    <text evidence="3">The sequence shown here is derived from an EMBL/GenBank/DDBJ whole genome shotgun (WGS) entry which is preliminary data.</text>
</comment>
<dbReference type="EMBL" id="CAMGZC010001097">
    <property type="protein sequence ID" value="CAI0651506.1"/>
    <property type="molecule type" value="Genomic_DNA"/>
</dbReference>
<gene>
    <name evidence="3" type="ORF">CGXH109_LOCUS107306</name>
</gene>
<feature type="region of interest" description="Disordered" evidence="1">
    <location>
        <begin position="261"/>
        <end position="328"/>
    </location>
</feature>
<dbReference type="PANTHER" id="PTHR16861:SF4">
    <property type="entry name" value="SH3 DOMAIN PROTEIN (AFU_ORTHOLOGUE AFUA_1G13610)"/>
    <property type="match status" value="1"/>
</dbReference>